<sequence>MKLQSIIYPLLVLGASGVALTDTTHDPSGPYDLELHDEDIPTIQKNHGGWVNPEDLSPMPQCIAQQDQTRWLSAMTKCTRHRCTHHFIFLQNSPQAPSAPTWNIVADRYSPKHN</sequence>
<dbReference type="Proteomes" id="UP000037904">
    <property type="component" value="Unassembled WGS sequence"/>
</dbReference>
<organism evidence="2 3">
    <name type="scientific">Fusarium langsethiae</name>
    <dbReference type="NCBI Taxonomy" id="179993"/>
    <lineage>
        <taxon>Eukaryota</taxon>
        <taxon>Fungi</taxon>
        <taxon>Dikarya</taxon>
        <taxon>Ascomycota</taxon>
        <taxon>Pezizomycotina</taxon>
        <taxon>Sordariomycetes</taxon>
        <taxon>Hypocreomycetidae</taxon>
        <taxon>Hypocreales</taxon>
        <taxon>Nectriaceae</taxon>
        <taxon>Fusarium</taxon>
    </lineage>
</organism>
<dbReference type="EMBL" id="JXCE01000398">
    <property type="protein sequence ID" value="KPA37539.1"/>
    <property type="molecule type" value="Genomic_DNA"/>
</dbReference>
<name>A0A0M9EQ16_FUSLA</name>
<reference evidence="2 3" key="1">
    <citation type="submission" date="2015-04" db="EMBL/GenBank/DDBJ databases">
        <title>The draft genome sequence of Fusarium langsethiae, a T-2/HT-2 mycotoxin producer.</title>
        <authorList>
            <person name="Lysoe E."/>
            <person name="Divon H.H."/>
            <person name="Terzi V."/>
            <person name="Orru L."/>
            <person name="Lamontanara A."/>
            <person name="Kolseth A.-K."/>
            <person name="Frandsen R.J."/>
            <person name="Nielsen K."/>
            <person name="Thrane U."/>
        </authorList>
    </citation>
    <scope>NUCLEOTIDE SEQUENCE [LARGE SCALE GENOMIC DNA]</scope>
    <source>
        <strain evidence="2 3">Fl201059</strain>
    </source>
</reference>
<proteinExistence type="predicted"/>
<evidence type="ECO:0000313" key="3">
    <source>
        <dbReference type="Proteomes" id="UP000037904"/>
    </source>
</evidence>
<gene>
    <name evidence="2" type="ORF">FLAG1_09651</name>
</gene>
<accession>A0A0M9EQ16</accession>
<comment type="caution">
    <text evidence="2">The sequence shown here is derived from an EMBL/GenBank/DDBJ whole genome shotgun (WGS) entry which is preliminary data.</text>
</comment>
<feature type="chain" id="PRO_5005834971" evidence="1">
    <location>
        <begin position="22"/>
        <end position="114"/>
    </location>
</feature>
<feature type="signal peptide" evidence="1">
    <location>
        <begin position="1"/>
        <end position="21"/>
    </location>
</feature>
<evidence type="ECO:0000313" key="2">
    <source>
        <dbReference type="EMBL" id="KPA37539.1"/>
    </source>
</evidence>
<evidence type="ECO:0000256" key="1">
    <source>
        <dbReference type="SAM" id="SignalP"/>
    </source>
</evidence>
<protein>
    <submittedName>
        <fullName evidence="2">Uncharacterized protein</fullName>
    </submittedName>
</protein>
<keyword evidence="1" id="KW-0732">Signal</keyword>
<keyword evidence="3" id="KW-1185">Reference proteome</keyword>
<dbReference type="AlphaFoldDB" id="A0A0M9EQ16"/>